<dbReference type="GO" id="GO:0005634">
    <property type="term" value="C:nucleus"/>
    <property type="evidence" value="ECO:0007669"/>
    <property type="project" value="UniProtKB-SubCell"/>
</dbReference>
<keyword evidence="3" id="KW-0805">Transcription regulation</keyword>
<evidence type="ECO:0000256" key="4">
    <source>
        <dbReference type="ARBA" id="ARBA00023163"/>
    </source>
</evidence>
<evidence type="ECO:0000256" key="2">
    <source>
        <dbReference type="ARBA" id="ARBA00022723"/>
    </source>
</evidence>
<feature type="region of interest" description="Disordered" evidence="6">
    <location>
        <begin position="161"/>
        <end position="183"/>
    </location>
</feature>
<dbReference type="InterPro" id="IPR001138">
    <property type="entry name" value="Zn2Cys6_DnaBD"/>
</dbReference>
<dbReference type="Pfam" id="PF00172">
    <property type="entry name" value="Zn_clus"/>
    <property type="match status" value="1"/>
</dbReference>
<comment type="subcellular location">
    <subcellularLocation>
        <location evidence="1">Nucleus</location>
    </subcellularLocation>
</comment>
<dbReference type="CDD" id="cd12148">
    <property type="entry name" value="fungal_TF_MHR"/>
    <property type="match status" value="1"/>
</dbReference>
<dbReference type="InterPro" id="IPR007219">
    <property type="entry name" value="XnlR_reg_dom"/>
</dbReference>
<dbReference type="CDD" id="cd00067">
    <property type="entry name" value="GAL4"/>
    <property type="match status" value="1"/>
</dbReference>
<feature type="domain" description="Zn(2)-C6 fungal-type" evidence="7">
    <location>
        <begin position="17"/>
        <end position="49"/>
    </location>
</feature>
<dbReference type="SMART" id="SM00906">
    <property type="entry name" value="Fungal_trans"/>
    <property type="match status" value="1"/>
</dbReference>
<dbReference type="eggNOG" id="ENOG502SQZ9">
    <property type="taxonomic scope" value="Eukaryota"/>
</dbReference>
<feature type="compositionally biased region" description="Low complexity" evidence="6">
    <location>
        <begin position="83"/>
        <end position="94"/>
    </location>
</feature>
<evidence type="ECO:0000313" key="8">
    <source>
        <dbReference type="EMBL" id="EFJ01364.1"/>
    </source>
</evidence>
<evidence type="ECO:0000256" key="5">
    <source>
        <dbReference type="ARBA" id="ARBA00023242"/>
    </source>
</evidence>
<dbReference type="InterPro" id="IPR036864">
    <property type="entry name" value="Zn2-C6_fun-type_DNA-bd_sf"/>
</dbReference>
<dbReference type="EMBL" id="GL377303">
    <property type="protein sequence ID" value="EFJ01364.1"/>
    <property type="molecule type" value="Genomic_DNA"/>
</dbReference>
<gene>
    <name evidence="8" type="ORF">SCHCODRAFT_84657</name>
</gene>
<dbReference type="AlphaFoldDB" id="D8PTS3"/>
<dbReference type="HOGENOM" id="CLU_022337_1_0_1"/>
<dbReference type="InterPro" id="IPR050815">
    <property type="entry name" value="TF_fung"/>
</dbReference>
<dbReference type="PANTHER" id="PTHR47338:SF29">
    <property type="entry name" value="ZN(2)-C6 FUNGAL-TYPE DOMAIN-CONTAINING PROTEIN"/>
    <property type="match status" value="1"/>
</dbReference>
<dbReference type="Pfam" id="PF04082">
    <property type="entry name" value="Fungal_trans"/>
    <property type="match status" value="1"/>
</dbReference>
<dbReference type="PROSITE" id="PS00463">
    <property type="entry name" value="ZN2_CY6_FUNGAL_1"/>
    <property type="match status" value="1"/>
</dbReference>
<dbReference type="SUPFAM" id="SSF57701">
    <property type="entry name" value="Zn2/Cys6 DNA-binding domain"/>
    <property type="match status" value="1"/>
</dbReference>
<dbReference type="GO" id="GO:0000981">
    <property type="term" value="F:DNA-binding transcription factor activity, RNA polymerase II-specific"/>
    <property type="evidence" value="ECO:0007669"/>
    <property type="project" value="InterPro"/>
</dbReference>
<accession>D8PTS3</accession>
<evidence type="ECO:0000256" key="6">
    <source>
        <dbReference type="SAM" id="MobiDB-lite"/>
    </source>
</evidence>
<keyword evidence="2" id="KW-0479">Metal-binding</keyword>
<sequence length="603" mass="66263">MPSSARKNTSALQRGSACLCCRKRKLKCDGTRPVCRQCIKMNRADECEFDDRKQKSRTQKLREKLAMLEKKVRELEADTHGESSTSSGSSSGSSPHACASPDTDAIADALFTGEPTGAYDLAALDGMVFPGLVDLEAHPDLAISDQTIDLVNSVLSDPVRLNPPLGGADDATGPSSSSAPAWDQDEVLPDANRQVLLEVFLAHRHQCWFDGDISRFHHASHDRPPHPALWNAVYLLGCHYAQSPYFSESEPAFFSRALREITVALDHSDRLVDVVQASCLLAVYLYANARALEGYCHSFSAARLAVGLGLHQLPAYGDTGLIDDAEQISPIQIPPPRDADEHRDRVAAFWQVFMVDRCWSVTNGLPVALPDGESDQIRIKTPWPKAPGENSPVDWLGAGPINTLFLDDGTFDEPTAHIPALRAKSAALYERAARLASRPQHGDSWLESQVVANAVQRFITILPPFSSYEAWPPNPPYVDVELLVVHSMAQVACIHAHKDIFAMESFLASNSVMAFIRQLAESDYEFLNPVISSCWGAVARFYIRILGAMHSMVPASMPPYTIEGIHQEVSVIIHSLQRLGAYVPLASEYCKRITDEWSALAIL</sequence>
<organism evidence="9">
    <name type="scientific">Schizophyllum commune (strain H4-8 / FGSC 9210)</name>
    <name type="common">Split gill fungus</name>
    <dbReference type="NCBI Taxonomy" id="578458"/>
    <lineage>
        <taxon>Eukaryota</taxon>
        <taxon>Fungi</taxon>
        <taxon>Dikarya</taxon>
        <taxon>Basidiomycota</taxon>
        <taxon>Agaricomycotina</taxon>
        <taxon>Agaricomycetes</taxon>
        <taxon>Agaricomycetidae</taxon>
        <taxon>Agaricales</taxon>
        <taxon>Schizophyllaceae</taxon>
        <taxon>Schizophyllum</taxon>
    </lineage>
</organism>
<protein>
    <submittedName>
        <fullName evidence="8">Expressed protein</fullName>
    </submittedName>
</protein>
<keyword evidence="5" id="KW-0539">Nucleus</keyword>
<keyword evidence="9" id="KW-1185">Reference proteome</keyword>
<dbReference type="GO" id="GO:0003677">
    <property type="term" value="F:DNA binding"/>
    <property type="evidence" value="ECO:0007669"/>
    <property type="project" value="InterPro"/>
</dbReference>
<dbReference type="Proteomes" id="UP000007431">
    <property type="component" value="Unassembled WGS sequence"/>
</dbReference>
<dbReference type="GO" id="GO:0008270">
    <property type="term" value="F:zinc ion binding"/>
    <property type="evidence" value="ECO:0007669"/>
    <property type="project" value="InterPro"/>
</dbReference>
<dbReference type="PANTHER" id="PTHR47338">
    <property type="entry name" value="ZN(II)2CYS6 TRANSCRIPTION FACTOR (EUROFUNG)-RELATED"/>
    <property type="match status" value="1"/>
</dbReference>
<name>D8PTS3_SCHCM</name>
<proteinExistence type="predicted"/>
<evidence type="ECO:0000259" key="7">
    <source>
        <dbReference type="PROSITE" id="PS50048"/>
    </source>
</evidence>
<evidence type="ECO:0000256" key="3">
    <source>
        <dbReference type="ARBA" id="ARBA00023015"/>
    </source>
</evidence>
<feature type="region of interest" description="Disordered" evidence="6">
    <location>
        <begin position="74"/>
        <end position="99"/>
    </location>
</feature>
<dbReference type="Gene3D" id="4.10.240.10">
    <property type="entry name" value="Zn(2)-C6 fungal-type DNA-binding domain"/>
    <property type="match status" value="1"/>
</dbReference>
<dbReference type="SMART" id="SM00066">
    <property type="entry name" value="GAL4"/>
    <property type="match status" value="1"/>
</dbReference>
<evidence type="ECO:0000256" key="1">
    <source>
        <dbReference type="ARBA" id="ARBA00004123"/>
    </source>
</evidence>
<evidence type="ECO:0000313" key="9">
    <source>
        <dbReference type="Proteomes" id="UP000007431"/>
    </source>
</evidence>
<dbReference type="OMA" id="AAFWQIF"/>
<dbReference type="GO" id="GO:0006351">
    <property type="term" value="P:DNA-templated transcription"/>
    <property type="evidence" value="ECO:0007669"/>
    <property type="project" value="InterPro"/>
</dbReference>
<reference evidence="8 9" key="1">
    <citation type="journal article" date="2010" name="Nat. Biotechnol.">
        <title>Genome sequence of the model mushroom Schizophyllum commune.</title>
        <authorList>
            <person name="Ohm R.A."/>
            <person name="de Jong J.F."/>
            <person name="Lugones L.G."/>
            <person name="Aerts A."/>
            <person name="Kothe E."/>
            <person name="Stajich J.E."/>
            <person name="de Vries R.P."/>
            <person name="Record E."/>
            <person name="Levasseur A."/>
            <person name="Baker S.E."/>
            <person name="Bartholomew K.A."/>
            <person name="Coutinho P.M."/>
            <person name="Erdmann S."/>
            <person name="Fowler T.J."/>
            <person name="Gathman A.C."/>
            <person name="Lombard V."/>
            <person name="Henrissat B."/>
            <person name="Knabe N."/>
            <person name="Kuees U."/>
            <person name="Lilly W.W."/>
            <person name="Lindquist E."/>
            <person name="Lucas S."/>
            <person name="Magnuson J.K."/>
            <person name="Piumi F."/>
            <person name="Raudaskoski M."/>
            <person name="Salamov A."/>
            <person name="Schmutz J."/>
            <person name="Schwarze F.W.M.R."/>
            <person name="vanKuyk P.A."/>
            <person name="Horton J.S."/>
            <person name="Grigoriev I.V."/>
            <person name="Woesten H.A.B."/>
        </authorList>
    </citation>
    <scope>NUCLEOTIDE SEQUENCE [LARGE SCALE GENOMIC DNA]</scope>
    <source>
        <strain evidence="9">H4-8 / FGSC 9210</strain>
    </source>
</reference>
<dbReference type="PROSITE" id="PS50048">
    <property type="entry name" value="ZN2_CY6_FUNGAL_2"/>
    <property type="match status" value="1"/>
</dbReference>
<dbReference type="InParanoid" id="D8PTS3"/>
<keyword evidence="4" id="KW-0804">Transcription</keyword>
<dbReference type="VEuPathDB" id="FungiDB:SCHCODRAFT_02604430"/>